<dbReference type="Proteomes" id="UP000240572">
    <property type="component" value="Unassembled WGS sequence"/>
</dbReference>
<reference evidence="2 3" key="1">
    <citation type="submission" date="2018-03" db="EMBL/GenBank/DDBJ databases">
        <title>Genomic Encyclopedia of Type Strains, Phase III (KMG-III): the genomes of soil and plant-associated and newly described type strains.</title>
        <authorList>
            <person name="Whitman W."/>
        </authorList>
    </citation>
    <scope>NUCLEOTIDE SEQUENCE [LARGE SCALE GENOMIC DNA]</scope>
    <source>
        <strain evidence="2 3">CGMCC 1.12700</strain>
    </source>
</reference>
<keyword evidence="1" id="KW-0732">Signal</keyword>
<comment type="caution">
    <text evidence="2">The sequence shown here is derived from an EMBL/GenBank/DDBJ whole genome shotgun (WGS) entry which is preliminary data.</text>
</comment>
<evidence type="ECO:0000313" key="3">
    <source>
        <dbReference type="Proteomes" id="UP000240572"/>
    </source>
</evidence>
<sequence length="172" mass="19496">MNKQVGAILVGLFFSCLFAGKAYGQRDTVYFLNGDLRVRIITVPDFDTAAHPPENAATLKDAIYTENINRTHVLQYIDIRQVYTSDLVKDYSVTVQASGGYLNVVVVNSKKPSTHNIRLQQGERVALQRLNSDFFHDIRIQYLEHNPGYYLIMEGRAAIKQKEKMQAASRAK</sequence>
<evidence type="ECO:0000313" key="2">
    <source>
        <dbReference type="EMBL" id="PSK89551.1"/>
    </source>
</evidence>
<evidence type="ECO:0000256" key="1">
    <source>
        <dbReference type="SAM" id="SignalP"/>
    </source>
</evidence>
<dbReference type="EMBL" id="PYGD01000011">
    <property type="protein sequence ID" value="PSK89551.1"/>
    <property type="molecule type" value="Genomic_DNA"/>
</dbReference>
<proteinExistence type="predicted"/>
<organism evidence="2 3">
    <name type="scientific">Taibaiella chishuiensis</name>
    <dbReference type="NCBI Taxonomy" id="1434707"/>
    <lineage>
        <taxon>Bacteria</taxon>
        <taxon>Pseudomonadati</taxon>
        <taxon>Bacteroidota</taxon>
        <taxon>Chitinophagia</taxon>
        <taxon>Chitinophagales</taxon>
        <taxon>Chitinophagaceae</taxon>
        <taxon>Taibaiella</taxon>
    </lineage>
</organism>
<dbReference type="RefSeq" id="WP_106524796.1">
    <property type="nucleotide sequence ID" value="NZ_PYGD01000011.1"/>
</dbReference>
<feature type="signal peptide" evidence="1">
    <location>
        <begin position="1"/>
        <end position="24"/>
    </location>
</feature>
<dbReference type="AlphaFoldDB" id="A0A2P8CX44"/>
<dbReference type="PROSITE" id="PS51257">
    <property type="entry name" value="PROKAR_LIPOPROTEIN"/>
    <property type="match status" value="1"/>
</dbReference>
<gene>
    <name evidence="2" type="ORF">B0I18_111107</name>
</gene>
<accession>A0A2P8CX44</accession>
<name>A0A2P8CX44_9BACT</name>
<feature type="chain" id="PRO_5015172274" evidence="1">
    <location>
        <begin position="25"/>
        <end position="172"/>
    </location>
</feature>
<keyword evidence="3" id="KW-1185">Reference proteome</keyword>
<protein>
    <submittedName>
        <fullName evidence="2">Uncharacterized protein</fullName>
    </submittedName>
</protein>